<proteinExistence type="predicted"/>
<dbReference type="AlphaFoldDB" id="A0AAV0IDT6"/>
<keyword evidence="2" id="KW-1185">Reference proteome</keyword>
<comment type="caution">
    <text evidence="1">The sequence shown here is derived from an EMBL/GenBank/DDBJ whole genome shotgun (WGS) entry which is preliminary data.</text>
</comment>
<gene>
    <name evidence="1" type="ORF">LITE_LOCUS8668</name>
</gene>
<name>A0AAV0IDT6_9ROSI</name>
<evidence type="ECO:0000313" key="1">
    <source>
        <dbReference type="EMBL" id="CAI0395299.1"/>
    </source>
</evidence>
<sequence length="255" mass="28500">MAMSHLCFADNLLIFAEGSGQAINSVKQIMQSFYMLSGLRCNPSTCEIYFGGESWKYKQNVIDLTGFKEGALLVRCLGLPLHSGKLTGKEYDVLIGKITKKIKSWRSKKLTYAGRLQLVSSVLMSVVQYWLQIIILPKKVLKGVPKLSMAWIERFDNLESSLLTATSMAYVDAIGSWAWRKVLRLRPKVQHLLVRQVDKGALGRTTYGAVAGVSQWFVDPWERAVMLASGLAKKHTPAGRTICVLWCGLSAAIWR</sequence>
<protein>
    <recommendedName>
        <fullName evidence="3">Reverse transcriptase domain-containing protein</fullName>
    </recommendedName>
</protein>
<dbReference type="Proteomes" id="UP001154282">
    <property type="component" value="Unassembled WGS sequence"/>
</dbReference>
<dbReference type="PANTHER" id="PTHR33116:SF80">
    <property type="entry name" value="REVERSE TRANSCRIPTASE ZINC-BINDING DOMAIN-CONTAINING PROTEIN"/>
    <property type="match status" value="1"/>
</dbReference>
<reference evidence="1" key="1">
    <citation type="submission" date="2022-08" db="EMBL/GenBank/DDBJ databases">
        <authorList>
            <person name="Gutierrez-Valencia J."/>
        </authorList>
    </citation>
    <scope>NUCLEOTIDE SEQUENCE</scope>
</reference>
<dbReference type="PANTHER" id="PTHR33116">
    <property type="entry name" value="REVERSE TRANSCRIPTASE ZINC-BINDING DOMAIN-CONTAINING PROTEIN-RELATED-RELATED"/>
    <property type="match status" value="1"/>
</dbReference>
<evidence type="ECO:0008006" key="3">
    <source>
        <dbReference type="Google" id="ProtNLM"/>
    </source>
</evidence>
<accession>A0AAV0IDT6</accession>
<evidence type="ECO:0000313" key="2">
    <source>
        <dbReference type="Proteomes" id="UP001154282"/>
    </source>
</evidence>
<organism evidence="1 2">
    <name type="scientific">Linum tenue</name>
    <dbReference type="NCBI Taxonomy" id="586396"/>
    <lineage>
        <taxon>Eukaryota</taxon>
        <taxon>Viridiplantae</taxon>
        <taxon>Streptophyta</taxon>
        <taxon>Embryophyta</taxon>
        <taxon>Tracheophyta</taxon>
        <taxon>Spermatophyta</taxon>
        <taxon>Magnoliopsida</taxon>
        <taxon>eudicotyledons</taxon>
        <taxon>Gunneridae</taxon>
        <taxon>Pentapetalae</taxon>
        <taxon>rosids</taxon>
        <taxon>fabids</taxon>
        <taxon>Malpighiales</taxon>
        <taxon>Linaceae</taxon>
        <taxon>Linum</taxon>
    </lineage>
</organism>
<dbReference type="EMBL" id="CAMGYJ010000003">
    <property type="protein sequence ID" value="CAI0395299.1"/>
    <property type="molecule type" value="Genomic_DNA"/>
</dbReference>